<dbReference type="SUPFAM" id="SSF52540">
    <property type="entry name" value="P-loop containing nucleoside triphosphate hydrolases"/>
    <property type="match status" value="1"/>
</dbReference>
<dbReference type="Gene3D" id="3.40.50.300">
    <property type="entry name" value="P-loop containing nucleotide triphosphate hydrolases"/>
    <property type="match status" value="1"/>
</dbReference>
<dbReference type="InterPro" id="IPR027417">
    <property type="entry name" value="P-loop_NTPase"/>
</dbReference>
<dbReference type="Pfam" id="PF13671">
    <property type="entry name" value="AAA_33"/>
    <property type="match status" value="1"/>
</dbReference>
<comment type="caution">
    <text evidence="1">The sequence shown here is derived from an EMBL/GenBank/DDBJ whole genome shotgun (WGS) entry which is preliminary data.</text>
</comment>
<evidence type="ECO:0000313" key="2">
    <source>
        <dbReference type="Proteomes" id="UP000436483"/>
    </source>
</evidence>
<dbReference type="EMBL" id="WURB01000023">
    <property type="protein sequence ID" value="MXQ13959.1"/>
    <property type="molecule type" value="Genomic_DNA"/>
</dbReference>
<sequence length="179" mass="19487">MTNLEGEVLILTGPPGSGKTTTAQALARELGSAKVHLRADDFWHFIKNGAVAPYLPEAHTQNTVVVDVLAKAAEGYAKGGYFVVVDGIIGPWFLEPFRALSVPLHYIVLRPLLDVAIRRCRERGGDTLTDPVPITALYQQLSSLGELDRHALRTEGHSPQDTLNEVIRAVHSGAFRLLS</sequence>
<dbReference type="Proteomes" id="UP000436483">
    <property type="component" value="Unassembled WGS sequence"/>
</dbReference>
<accession>A0A7X3MVK0</accession>
<protein>
    <submittedName>
        <fullName evidence="1">AAA family ATPase</fullName>
    </submittedName>
</protein>
<dbReference type="AlphaFoldDB" id="A0A7X3MVK0"/>
<dbReference type="OrthoDB" id="1649389at2"/>
<reference evidence="1 2" key="1">
    <citation type="submission" date="2019-12" db="EMBL/GenBank/DDBJ databases">
        <authorList>
            <person name="Yuan C.-G."/>
        </authorList>
    </citation>
    <scope>NUCLEOTIDE SEQUENCE [LARGE SCALE GENOMIC DNA]</scope>
    <source>
        <strain evidence="1 2">KCTC 23863</strain>
    </source>
</reference>
<reference evidence="1 2" key="2">
    <citation type="submission" date="2020-01" db="EMBL/GenBank/DDBJ databases">
        <title>Microvirga sp. nov., an arsenate reduction bacterium isolated from Tibet hotspring sediments.</title>
        <authorList>
            <person name="Xian W.-D."/>
            <person name="Li W.-J."/>
        </authorList>
    </citation>
    <scope>NUCLEOTIDE SEQUENCE [LARGE SCALE GENOMIC DNA]</scope>
    <source>
        <strain evidence="1 2">KCTC 23863</strain>
    </source>
</reference>
<organism evidence="1 2">
    <name type="scientific">Microvirga makkahensis</name>
    <dbReference type="NCBI Taxonomy" id="1128670"/>
    <lineage>
        <taxon>Bacteria</taxon>
        <taxon>Pseudomonadati</taxon>
        <taxon>Pseudomonadota</taxon>
        <taxon>Alphaproteobacteria</taxon>
        <taxon>Hyphomicrobiales</taxon>
        <taxon>Methylobacteriaceae</taxon>
        <taxon>Microvirga</taxon>
    </lineage>
</organism>
<proteinExistence type="predicted"/>
<dbReference type="RefSeq" id="WP_160887420.1">
    <property type="nucleotide sequence ID" value="NZ_WURB01000023.1"/>
</dbReference>
<evidence type="ECO:0000313" key="1">
    <source>
        <dbReference type="EMBL" id="MXQ13959.1"/>
    </source>
</evidence>
<name>A0A7X3MVK0_9HYPH</name>
<keyword evidence="2" id="KW-1185">Reference proteome</keyword>
<gene>
    <name evidence="1" type="ORF">GR328_21350</name>
</gene>